<proteinExistence type="predicted"/>
<reference evidence="1" key="1">
    <citation type="submission" date="2017-02" db="UniProtKB">
        <authorList>
            <consortium name="WormBaseParasite"/>
        </authorList>
    </citation>
    <scope>IDENTIFICATION</scope>
</reference>
<sequence>LIAEDTSDVPTRAQPVHFDFSFEGIECVEYQKRKCRFIKARFCNDTDYAKNEKFSKIIIR</sequence>
<evidence type="ECO:0000313" key="1">
    <source>
        <dbReference type="WBParaSite" id="HPLM_0001764301-mRNA-1"/>
    </source>
</evidence>
<organism evidence="1">
    <name type="scientific">Haemonchus placei</name>
    <name type="common">Barber's pole worm</name>
    <dbReference type="NCBI Taxonomy" id="6290"/>
    <lineage>
        <taxon>Eukaryota</taxon>
        <taxon>Metazoa</taxon>
        <taxon>Ecdysozoa</taxon>
        <taxon>Nematoda</taxon>
        <taxon>Chromadorea</taxon>
        <taxon>Rhabditida</taxon>
        <taxon>Rhabditina</taxon>
        <taxon>Rhabditomorpha</taxon>
        <taxon>Strongyloidea</taxon>
        <taxon>Trichostrongylidae</taxon>
        <taxon>Haemonchus</taxon>
    </lineage>
</organism>
<name>A0A0N4X076_HAEPC</name>
<protein>
    <submittedName>
        <fullName evidence="1">DUF3872 domain-containing protein</fullName>
    </submittedName>
</protein>
<accession>A0A0N4X076</accession>
<dbReference type="WBParaSite" id="HPLM_0001764301-mRNA-1">
    <property type="protein sequence ID" value="HPLM_0001764301-mRNA-1"/>
    <property type="gene ID" value="HPLM_0001764301"/>
</dbReference>
<dbReference type="AlphaFoldDB" id="A0A0N4X076"/>